<evidence type="ECO:0000256" key="5">
    <source>
        <dbReference type="ARBA" id="ARBA00022475"/>
    </source>
</evidence>
<gene>
    <name evidence="11" type="ORF">CLIT_11c01920</name>
</gene>
<keyword evidence="7" id="KW-1005">Bacterial flagellum biogenesis</keyword>
<dbReference type="Proteomes" id="UP000027946">
    <property type="component" value="Unassembled WGS sequence"/>
</dbReference>
<keyword evidence="5" id="KW-1003">Cell membrane</keyword>
<dbReference type="EMBL" id="JJMM01000011">
    <property type="protein sequence ID" value="KDR95163.1"/>
    <property type="molecule type" value="Genomic_DNA"/>
</dbReference>
<keyword evidence="9" id="KW-0472">Membrane</keyword>
<keyword evidence="6" id="KW-0145">Chemotaxis</keyword>
<dbReference type="GO" id="GO:0005886">
    <property type="term" value="C:plasma membrane"/>
    <property type="evidence" value="ECO:0007669"/>
    <property type="project" value="UniProtKB-SubCell"/>
</dbReference>
<evidence type="ECO:0000313" key="12">
    <source>
        <dbReference type="Proteomes" id="UP000027946"/>
    </source>
</evidence>
<protein>
    <recommendedName>
        <fullName evidence="3">Flagellar FliJ protein</fullName>
    </recommendedName>
</protein>
<dbReference type="STRING" id="1121324.CLIT_11c01920"/>
<evidence type="ECO:0000256" key="7">
    <source>
        <dbReference type="ARBA" id="ARBA00022795"/>
    </source>
</evidence>
<dbReference type="InterPro" id="IPR053716">
    <property type="entry name" value="Flag_assembly_chemotaxis_eff"/>
</dbReference>
<dbReference type="eggNOG" id="ENOG50345HC">
    <property type="taxonomic scope" value="Bacteria"/>
</dbReference>
<keyword evidence="10" id="KW-1006">Bacterial flagellum protein export</keyword>
<organism evidence="11 12">
    <name type="scientific">Peptoclostridium litorale DSM 5388</name>
    <dbReference type="NCBI Taxonomy" id="1121324"/>
    <lineage>
        <taxon>Bacteria</taxon>
        <taxon>Bacillati</taxon>
        <taxon>Bacillota</taxon>
        <taxon>Clostridia</taxon>
        <taxon>Peptostreptococcales</taxon>
        <taxon>Peptoclostridiaceae</taxon>
        <taxon>Peptoclostridium</taxon>
    </lineage>
</organism>
<evidence type="ECO:0000256" key="9">
    <source>
        <dbReference type="ARBA" id="ARBA00023136"/>
    </source>
</evidence>
<proteinExistence type="inferred from homology"/>
<dbReference type="GO" id="GO:0044781">
    <property type="term" value="P:bacterial-type flagellum organization"/>
    <property type="evidence" value="ECO:0007669"/>
    <property type="project" value="UniProtKB-KW"/>
</dbReference>
<dbReference type="InterPro" id="IPR012823">
    <property type="entry name" value="Flagell_FliJ"/>
</dbReference>
<dbReference type="OrthoDB" id="1753067at2"/>
<name>A0A069REH4_PEPLI</name>
<evidence type="ECO:0000313" key="11">
    <source>
        <dbReference type="EMBL" id="KDR95163.1"/>
    </source>
</evidence>
<evidence type="ECO:0000256" key="2">
    <source>
        <dbReference type="ARBA" id="ARBA00010004"/>
    </source>
</evidence>
<dbReference type="NCBIfam" id="TIGR02473">
    <property type="entry name" value="flagell_FliJ"/>
    <property type="match status" value="1"/>
</dbReference>
<dbReference type="Pfam" id="PF02050">
    <property type="entry name" value="FliJ"/>
    <property type="match status" value="1"/>
</dbReference>
<evidence type="ECO:0000256" key="8">
    <source>
        <dbReference type="ARBA" id="ARBA00022927"/>
    </source>
</evidence>
<comment type="similarity">
    <text evidence="2">Belongs to the FliJ family.</text>
</comment>
<dbReference type="AlphaFoldDB" id="A0A069REH4"/>
<evidence type="ECO:0000256" key="10">
    <source>
        <dbReference type="ARBA" id="ARBA00023225"/>
    </source>
</evidence>
<dbReference type="GO" id="GO:0015031">
    <property type="term" value="P:protein transport"/>
    <property type="evidence" value="ECO:0007669"/>
    <property type="project" value="UniProtKB-KW"/>
</dbReference>
<dbReference type="GO" id="GO:0071973">
    <property type="term" value="P:bacterial-type flagellum-dependent cell motility"/>
    <property type="evidence" value="ECO:0007669"/>
    <property type="project" value="InterPro"/>
</dbReference>
<comment type="caution">
    <text evidence="11">The sequence shown here is derived from an EMBL/GenBank/DDBJ whole genome shotgun (WGS) entry which is preliminary data.</text>
</comment>
<keyword evidence="12" id="KW-1185">Reference proteome</keyword>
<dbReference type="GO" id="GO:0006935">
    <property type="term" value="P:chemotaxis"/>
    <property type="evidence" value="ECO:0007669"/>
    <property type="project" value="UniProtKB-KW"/>
</dbReference>
<accession>A0A069REH4</accession>
<evidence type="ECO:0000256" key="4">
    <source>
        <dbReference type="ARBA" id="ARBA00022448"/>
    </source>
</evidence>
<keyword evidence="8" id="KW-0653">Protein transport</keyword>
<evidence type="ECO:0000256" key="6">
    <source>
        <dbReference type="ARBA" id="ARBA00022500"/>
    </source>
</evidence>
<evidence type="ECO:0000256" key="3">
    <source>
        <dbReference type="ARBA" id="ARBA00020392"/>
    </source>
</evidence>
<dbReference type="Gene3D" id="1.10.287.1700">
    <property type="match status" value="1"/>
</dbReference>
<dbReference type="GO" id="GO:0009288">
    <property type="term" value="C:bacterial-type flagellum"/>
    <property type="evidence" value="ECO:0007669"/>
    <property type="project" value="InterPro"/>
</dbReference>
<dbReference type="RefSeq" id="WP_038265190.1">
    <property type="nucleotide sequence ID" value="NZ_FSRH01000002.1"/>
</dbReference>
<comment type="subcellular location">
    <subcellularLocation>
        <location evidence="1">Cell membrane</location>
        <topology evidence="1">Peripheral membrane protein</topology>
        <orientation evidence="1">Cytoplasmic side</orientation>
    </subcellularLocation>
</comment>
<keyword evidence="4" id="KW-0813">Transport</keyword>
<reference evidence="11 12" key="1">
    <citation type="submission" date="2014-03" db="EMBL/GenBank/DDBJ databases">
        <title>Genome sequence of Clostridium litorale W6, DSM 5388.</title>
        <authorList>
            <person name="Poehlein A."/>
            <person name="Jagirdar A."/>
            <person name="Khonsari B."/>
            <person name="Chibani C.M."/>
            <person name="Gutierrez Gutierrez D.A."/>
            <person name="Davydova E."/>
            <person name="Alghaithi H.S."/>
            <person name="Nair K.P."/>
            <person name="Dhamotharan K."/>
            <person name="Chandran L."/>
            <person name="G W."/>
            <person name="Daniel R."/>
        </authorList>
    </citation>
    <scope>NUCLEOTIDE SEQUENCE [LARGE SCALE GENOMIC DNA]</scope>
    <source>
        <strain evidence="11 12">W6</strain>
    </source>
</reference>
<evidence type="ECO:0000256" key="1">
    <source>
        <dbReference type="ARBA" id="ARBA00004413"/>
    </source>
</evidence>
<sequence>MIQKFKFQKILDIKEKLEDNKKNEVAIASKDLRSIENELSSMESFKAKKQIELETMLSQGSSILNIKNMNGFIDNIDDKIKYLKKAFIECEIKFDQKKTEYMDIMKERKSFESLKEKHMIELKNYQKQQEDKFVDQMNSYRSRRIT</sequence>